<protein>
    <submittedName>
        <fullName evidence="5">Phospholipid phosphatase 6</fullName>
    </submittedName>
</protein>
<feature type="transmembrane region" description="Helical" evidence="2">
    <location>
        <begin position="165"/>
        <end position="186"/>
    </location>
</feature>
<evidence type="ECO:0000259" key="3">
    <source>
        <dbReference type="SMART" id="SM00014"/>
    </source>
</evidence>
<proteinExistence type="predicted"/>
<evidence type="ECO:0000313" key="4">
    <source>
        <dbReference type="Proteomes" id="UP000085678"/>
    </source>
</evidence>
<dbReference type="SUPFAM" id="SSF48317">
    <property type="entry name" value="Acid phosphatase/Vanadium-dependent haloperoxidase"/>
    <property type="match status" value="1"/>
</dbReference>
<dbReference type="PANTHER" id="PTHR14969">
    <property type="entry name" value="SPHINGOSINE-1-PHOSPHATE PHOSPHOHYDROLASE"/>
    <property type="match status" value="1"/>
</dbReference>
<dbReference type="Gene3D" id="1.20.144.10">
    <property type="entry name" value="Phosphatidic acid phosphatase type 2/haloperoxidase"/>
    <property type="match status" value="1"/>
</dbReference>
<dbReference type="InterPro" id="IPR000326">
    <property type="entry name" value="PAP2/HPO"/>
</dbReference>
<gene>
    <name evidence="5" type="primary">LOC106180783</name>
</gene>
<dbReference type="STRING" id="7574.A0A1S3KD33"/>
<organism evidence="4 5">
    <name type="scientific">Lingula anatina</name>
    <name type="common">Brachiopod</name>
    <name type="synonym">Lingula unguis</name>
    <dbReference type="NCBI Taxonomy" id="7574"/>
    <lineage>
        <taxon>Eukaryota</taxon>
        <taxon>Metazoa</taxon>
        <taxon>Spiralia</taxon>
        <taxon>Lophotrochozoa</taxon>
        <taxon>Brachiopoda</taxon>
        <taxon>Linguliformea</taxon>
        <taxon>Lingulata</taxon>
        <taxon>Lingulida</taxon>
        <taxon>Linguloidea</taxon>
        <taxon>Lingulidae</taxon>
        <taxon>Lingula</taxon>
    </lineage>
</organism>
<reference evidence="5" key="1">
    <citation type="submission" date="2025-08" db="UniProtKB">
        <authorList>
            <consortium name="RefSeq"/>
        </authorList>
    </citation>
    <scope>IDENTIFICATION</scope>
    <source>
        <tissue evidence="5">Gonads</tissue>
    </source>
</reference>
<keyword evidence="2" id="KW-0812">Transmembrane</keyword>
<dbReference type="AlphaFoldDB" id="A0A1S3KD33"/>
<dbReference type="InParanoid" id="A0A1S3KD33"/>
<feature type="compositionally biased region" description="Polar residues" evidence="1">
    <location>
        <begin position="25"/>
        <end position="37"/>
    </location>
</feature>
<dbReference type="Proteomes" id="UP000085678">
    <property type="component" value="Unplaced"/>
</dbReference>
<name>A0A1S3KD33_LINAN</name>
<dbReference type="OMA" id="YCQYSLV"/>
<feature type="region of interest" description="Disordered" evidence="1">
    <location>
        <begin position="1"/>
        <end position="37"/>
    </location>
</feature>
<dbReference type="GeneID" id="106180783"/>
<feature type="domain" description="Phosphatidic acid phosphatase type 2/haloperoxidase" evidence="3">
    <location>
        <begin position="109"/>
        <end position="220"/>
    </location>
</feature>
<evidence type="ECO:0000256" key="2">
    <source>
        <dbReference type="SAM" id="Phobius"/>
    </source>
</evidence>
<dbReference type="SMART" id="SM00014">
    <property type="entry name" value="acidPPc"/>
    <property type="match status" value="1"/>
</dbReference>
<keyword evidence="4" id="KW-1185">Reference proteome</keyword>
<feature type="transmembrane region" description="Helical" evidence="2">
    <location>
        <begin position="111"/>
        <end position="131"/>
    </location>
</feature>
<dbReference type="RefSeq" id="XP_013420364.1">
    <property type="nucleotide sequence ID" value="XM_013564910.1"/>
</dbReference>
<dbReference type="PANTHER" id="PTHR14969:SF13">
    <property type="entry name" value="AT30094P"/>
    <property type="match status" value="1"/>
</dbReference>
<dbReference type="FunCoup" id="A0A1S3KD33">
    <property type="interactions" value="135"/>
</dbReference>
<dbReference type="InterPro" id="IPR036938">
    <property type="entry name" value="PAP2/HPO_sf"/>
</dbReference>
<evidence type="ECO:0000313" key="5">
    <source>
        <dbReference type="RefSeq" id="XP_013420364.1"/>
    </source>
</evidence>
<dbReference type="Pfam" id="PF01569">
    <property type="entry name" value="PAP2"/>
    <property type="match status" value="1"/>
</dbReference>
<dbReference type="GO" id="GO:0042392">
    <property type="term" value="F:sphingosine-1-phosphate phosphatase activity"/>
    <property type="evidence" value="ECO:0007669"/>
    <property type="project" value="TreeGrafter"/>
</dbReference>
<evidence type="ECO:0000256" key="1">
    <source>
        <dbReference type="SAM" id="MobiDB-lite"/>
    </source>
</evidence>
<keyword evidence="2" id="KW-0472">Membrane</keyword>
<accession>A0A1S3KD33</accession>
<dbReference type="KEGG" id="lak:106180783"/>
<dbReference type="CDD" id="cd03391">
    <property type="entry name" value="PAP2_containing_2_like"/>
    <property type="match status" value="1"/>
</dbReference>
<sequence>MSTMSGLPETRSRFKSSKQEHTAAENVQPTGDATPNTAEALATGESESILLQMDKQYTKCLAICASRNSSYGWLRPLMKALENSCHGIPWLLLAAWAILNSRDVKNQTLALNLMLALIFDLIMVGVVKTAAKRPRPQHNEMDMFFTVSVDHFSFPSGHSTRAAMLLYFFLDQLVLPSFVKLGLIMWSVCVSLSRVMLGRHHVSDVISGFIMGLSQYVILHSVLWIEESRAGNIVHGIQQCFGLI</sequence>
<dbReference type="OrthoDB" id="10266771at2759"/>
<keyword evidence="2" id="KW-1133">Transmembrane helix</keyword>